<dbReference type="SUPFAM" id="SSF103084">
    <property type="entry name" value="Holliday junction resolvase RusA"/>
    <property type="match status" value="1"/>
</dbReference>
<evidence type="ECO:0000313" key="1">
    <source>
        <dbReference type="EMBL" id="PIP63614.1"/>
    </source>
</evidence>
<comment type="caution">
    <text evidence="1">The sequence shown here is derived from an EMBL/GenBank/DDBJ whole genome shotgun (WGS) entry which is preliminary data.</text>
</comment>
<reference evidence="1 2" key="1">
    <citation type="submission" date="2017-09" db="EMBL/GenBank/DDBJ databases">
        <title>Depth-based differentiation of microbial function through sediment-hosted aquifers and enrichment of novel symbionts in the deep terrestrial subsurface.</title>
        <authorList>
            <person name="Probst A.J."/>
            <person name="Ladd B."/>
            <person name="Jarett J.K."/>
            <person name="Geller-Mcgrath D.E."/>
            <person name="Sieber C.M."/>
            <person name="Emerson J.B."/>
            <person name="Anantharaman K."/>
            <person name="Thomas B.C."/>
            <person name="Malmstrom R."/>
            <person name="Stieglmeier M."/>
            <person name="Klingl A."/>
            <person name="Woyke T."/>
            <person name="Ryan C.M."/>
            <person name="Banfield J.F."/>
        </authorList>
    </citation>
    <scope>NUCLEOTIDE SEQUENCE [LARGE SCALE GENOMIC DNA]</scope>
    <source>
        <strain evidence="1">CG22_combo_CG10-13_8_21_14_all_34_12</strain>
    </source>
</reference>
<name>A0A2H0C142_9BACT</name>
<sequence>MSKKDSITTFDFQTGLGGVIPSTQEAYNKVINSQITLKKETENIKQFKINFEKTIINKLKLLATFPTKKEVFVFIVQYFNSVKDYSSRDIDNMAKTILDTLKGKFYYNDSQVKTLLVQKDIKDYIPQDFIYVAIKEIKNERDVEAVKISGIDRARTYYNEFKKTIKLL</sequence>
<organism evidence="1 2">
    <name type="scientific">Candidatus Roizmanbacteria bacterium CG22_combo_CG10-13_8_21_14_all_34_12</name>
    <dbReference type="NCBI Taxonomy" id="1974860"/>
    <lineage>
        <taxon>Bacteria</taxon>
        <taxon>Candidatus Roizmaniibacteriota</taxon>
    </lineage>
</organism>
<dbReference type="InterPro" id="IPR036614">
    <property type="entry name" value="RusA-like_sf"/>
</dbReference>
<dbReference type="Gene3D" id="3.30.1330.70">
    <property type="entry name" value="Holliday junction resolvase RusA"/>
    <property type="match status" value="1"/>
</dbReference>
<evidence type="ECO:0000313" key="2">
    <source>
        <dbReference type="Proteomes" id="UP000229699"/>
    </source>
</evidence>
<gene>
    <name evidence="1" type="ORF">COW97_01585</name>
</gene>
<dbReference type="Pfam" id="PF05866">
    <property type="entry name" value="RusA"/>
    <property type="match status" value="1"/>
</dbReference>
<dbReference type="Proteomes" id="UP000229699">
    <property type="component" value="Unassembled WGS sequence"/>
</dbReference>
<dbReference type="GO" id="GO:0006281">
    <property type="term" value="P:DNA repair"/>
    <property type="evidence" value="ECO:0007669"/>
    <property type="project" value="InterPro"/>
</dbReference>
<dbReference type="InterPro" id="IPR008822">
    <property type="entry name" value="Endonuclease_RusA-like"/>
</dbReference>
<proteinExistence type="predicted"/>
<protein>
    <submittedName>
        <fullName evidence="1">Uncharacterized protein</fullName>
    </submittedName>
</protein>
<accession>A0A2H0C142</accession>
<dbReference type="EMBL" id="PCTC01000032">
    <property type="protein sequence ID" value="PIP63614.1"/>
    <property type="molecule type" value="Genomic_DNA"/>
</dbReference>
<dbReference type="GO" id="GO:0006310">
    <property type="term" value="P:DNA recombination"/>
    <property type="evidence" value="ECO:0007669"/>
    <property type="project" value="InterPro"/>
</dbReference>
<dbReference type="AlphaFoldDB" id="A0A2H0C142"/>
<dbReference type="GO" id="GO:0000287">
    <property type="term" value="F:magnesium ion binding"/>
    <property type="evidence" value="ECO:0007669"/>
    <property type="project" value="InterPro"/>
</dbReference>